<feature type="chain" id="PRO_5017754954" evidence="1">
    <location>
        <begin position="19"/>
        <end position="148"/>
    </location>
</feature>
<feature type="signal peptide" evidence="1">
    <location>
        <begin position="1"/>
        <end position="18"/>
    </location>
</feature>
<keyword evidence="2" id="KW-0413">Isomerase</keyword>
<sequence length="148" mass="16347">MKRIFLSLSIAAAPFLLAQKVVGLEIKEPQKKEQPAVISKDKVKMYNDNFQKFVIAVQSSDRAAVDQLLSDKVKEIVTDDVLKKVKEGIDPSQKLEVSKVGYYVTMDGSSHPNIKYKYAGDSTSQEVVSAVFEDGGKILGVMPVKKEP</sequence>
<dbReference type="AlphaFoldDB" id="A0A3D9CLS5"/>
<dbReference type="OrthoDB" id="1273271at2"/>
<organism evidence="2 3">
    <name type="scientific">Chryseobacterium flavum</name>
    <dbReference type="NCBI Taxonomy" id="415851"/>
    <lineage>
        <taxon>Bacteria</taxon>
        <taxon>Pseudomonadati</taxon>
        <taxon>Bacteroidota</taxon>
        <taxon>Flavobacteriia</taxon>
        <taxon>Flavobacteriales</taxon>
        <taxon>Weeksellaceae</taxon>
        <taxon>Chryseobacterium group</taxon>
        <taxon>Chryseobacterium</taxon>
    </lineage>
</organism>
<evidence type="ECO:0000256" key="1">
    <source>
        <dbReference type="SAM" id="SignalP"/>
    </source>
</evidence>
<proteinExistence type="predicted"/>
<evidence type="ECO:0000313" key="2">
    <source>
        <dbReference type="EMBL" id="REC66726.1"/>
    </source>
</evidence>
<comment type="caution">
    <text evidence="2">The sequence shown here is derived from an EMBL/GenBank/DDBJ whole genome shotgun (WGS) entry which is preliminary data.</text>
</comment>
<dbReference type="EMBL" id="QNUE01000007">
    <property type="protein sequence ID" value="REC66726.1"/>
    <property type="molecule type" value="Genomic_DNA"/>
</dbReference>
<dbReference type="GO" id="GO:0016853">
    <property type="term" value="F:isomerase activity"/>
    <property type="evidence" value="ECO:0007669"/>
    <property type="project" value="UniProtKB-KW"/>
</dbReference>
<keyword evidence="3" id="KW-1185">Reference proteome</keyword>
<protein>
    <submittedName>
        <fullName evidence="2">Peptidylprolyl isomerase</fullName>
    </submittedName>
</protein>
<evidence type="ECO:0000313" key="3">
    <source>
        <dbReference type="Proteomes" id="UP000256769"/>
    </source>
</evidence>
<dbReference type="RefSeq" id="WP_115959417.1">
    <property type="nucleotide sequence ID" value="NZ_CBCRVL010000009.1"/>
</dbReference>
<dbReference type="Proteomes" id="UP000256769">
    <property type="component" value="Unassembled WGS sequence"/>
</dbReference>
<gene>
    <name evidence="2" type="ORF">DRF59_10405</name>
</gene>
<keyword evidence="1" id="KW-0732">Signal</keyword>
<reference evidence="2 3" key="1">
    <citation type="journal article" date="2007" name="Int. J. Syst. Evol. Microbiol.">
        <title>Chryseobacterium flavum sp. nov., isolated from polluted soil.</title>
        <authorList>
            <person name="Zhou Y."/>
            <person name="Dong J."/>
            <person name="Wang X."/>
            <person name="Huang X."/>
            <person name="Zhang K.Y."/>
            <person name="Zhang Y.Q."/>
            <person name="Guo Y.F."/>
            <person name="Lai R."/>
            <person name="Li W.J."/>
        </authorList>
    </citation>
    <scope>NUCLEOTIDE SEQUENCE [LARGE SCALE GENOMIC DNA]</scope>
    <source>
        <strain evidence="2 3">KCTC 12877</strain>
    </source>
</reference>
<name>A0A3D9CLS5_9FLAO</name>
<accession>A0A3D9CLS5</accession>